<proteinExistence type="predicted"/>
<keyword evidence="3" id="KW-1185">Reference proteome</keyword>
<accession>A0A133VMJ6</accession>
<keyword evidence="1" id="KW-0175">Coiled coil</keyword>
<sequence length="79" mass="9092">MRREKIEKFVDAFGRLLWEIEAALSEANNELSRLGEKLEAERVAMAENRGEGLQCLSSSAHIYRTNERGYKEDGNRYGK</sequence>
<dbReference type="Proteomes" id="UP000070263">
    <property type="component" value="Unassembled WGS sequence"/>
</dbReference>
<protein>
    <submittedName>
        <fullName evidence="2">Uncharacterized protein</fullName>
    </submittedName>
</protein>
<dbReference type="EMBL" id="LHYE01000004">
    <property type="protein sequence ID" value="KXB07631.1"/>
    <property type="molecule type" value="Genomic_DNA"/>
</dbReference>
<evidence type="ECO:0000256" key="1">
    <source>
        <dbReference type="SAM" id="Coils"/>
    </source>
</evidence>
<comment type="caution">
    <text evidence="2">The sequence shown here is derived from an EMBL/GenBank/DDBJ whole genome shotgun (WGS) entry which is preliminary data.</text>
</comment>
<organism evidence="2 3">
    <name type="scientific">candidate division MSBL1 archaeon SCGC-AAA382A20</name>
    <dbReference type="NCBI Taxonomy" id="1698280"/>
    <lineage>
        <taxon>Archaea</taxon>
        <taxon>Methanobacteriati</taxon>
        <taxon>Methanobacteriota</taxon>
        <taxon>candidate division MSBL1</taxon>
    </lineage>
</organism>
<reference evidence="2 3" key="1">
    <citation type="journal article" date="2016" name="Sci. Rep.">
        <title>Metabolic traits of an uncultured archaeal lineage -MSBL1- from brine pools of the Red Sea.</title>
        <authorList>
            <person name="Mwirichia R."/>
            <person name="Alam I."/>
            <person name="Rashid M."/>
            <person name="Vinu M."/>
            <person name="Ba-Alawi W."/>
            <person name="Anthony Kamau A."/>
            <person name="Kamanda Ngugi D."/>
            <person name="Goker M."/>
            <person name="Klenk H.P."/>
            <person name="Bajic V."/>
            <person name="Stingl U."/>
        </authorList>
    </citation>
    <scope>NUCLEOTIDE SEQUENCE [LARGE SCALE GENOMIC DNA]</scope>
    <source>
        <strain evidence="2">SCGC-AAA382A20</strain>
    </source>
</reference>
<dbReference type="AlphaFoldDB" id="A0A133VMJ6"/>
<gene>
    <name evidence="2" type="ORF">AKJ51_00755</name>
</gene>
<feature type="coiled-coil region" evidence="1">
    <location>
        <begin position="17"/>
        <end position="44"/>
    </location>
</feature>
<evidence type="ECO:0000313" key="2">
    <source>
        <dbReference type="EMBL" id="KXB07631.1"/>
    </source>
</evidence>
<evidence type="ECO:0000313" key="3">
    <source>
        <dbReference type="Proteomes" id="UP000070263"/>
    </source>
</evidence>
<name>A0A133VMJ6_9EURY</name>